<protein>
    <submittedName>
        <fullName evidence="1">Uncharacterized protein</fullName>
    </submittedName>
</protein>
<proteinExistence type="predicted"/>
<evidence type="ECO:0000313" key="1">
    <source>
        <dbReference type="EMBL" id="THH10292.1"/>
    </source>
</evidence>
<sequence length="211" mass="23277">MAATRLLACACSPDGSWPWAAPIVSYACPASDGIESQHIHFYLLVVHTGKCSPGLLLAWTLVDPSRSSAVPTAVELRAANDKQPNLLPDGVHRQMADSPFERLHLSEGVQLANILSFAPSVGREQRGPDFSSFSFSEARRERAVPEYQAYRQGKEGRADLSRDANLRVKVEGWLPSCLRIEPPYLAFVKWSRVTPSRHIITRVSSVDQLAV</sequence>
<name>A0A4S4LEJ2_9AGAM</name>
<organism evidence="1 2">
    <name type="scientific">Bondarzewia mesenterica</name>
    <dbReference type="NCBI Taxonomy" id="1095465"/>
    <lineage>
        <taxon>Eukaryota</taxon>
        <taxon>Fungi</taxon>
        <taxon>Dikarya</taxon>
        <taxon>Basidiomycota</taxon>
        <taxon>Agaricomycotina</taxon>
        <taxon>Agaricomycetes</taxon>
        <taxon>Russulales</taxon>
        <taxon>Bondarzewiaceae</taxon>
        <taxon>Bondarzewia</taxon>
    </lineage>
</organism>
<keyword evidence="2" id="KW-1185">Reference proteome</keyword>
<gene>
    <name evidence="1" type="ORF">EW146_g8419</name>
</gene>
<dbReference type="PROSITE" id="PS51257">
    <property type="entry name" value="PROKAR_LIPOPROTEIN"/>
    <property type="match status" value="1"/>
</dbReference>
<evidence type="ECO:0000313" key="2">
    <source>
        <dbReference type="Proteomes" id="UP000310158"/>
    </source>
</evidence>
<comment type="caution">
    <text evidence="1">The sequence shown here is derived from an EMBL/GenBank/DDBJ whole genome shotgun (WGS) entry which is preliminary data.</text>
</comment>
<accession>A0A4S4LEJ2</accession>
<dbReference type="Proteomes" id="UP000310158">
    <property type="component" value="Unassembled WGS sequence"/>
</dbReference>
<dbReference type="EMBL" id="SGPL01000580">
    <property type="protein sequence ID" value="THH10292.1"/>
    <property type="molecule type" value="Genomic_DNA"/>
</dbReference>
<dbReference type="AlphaFoldDB" id="A0A4S4LEJ2"/>
<reference evidence="1 2" key="1">
    <citation type="submission" date="2019-02" db="EMBL/GenBank/DDBJ databases">
        <title>Genome sequencing of the rare red list fungi Bondarzewia mesenterica.</title>
        <authorList>
            <person name="Buettner E."/>
            <person name="Kellner H."/>
        </authorList>
    </citation>
    <scope>NUCLEOTIDE SEQUENCE [LARGE SCALE GENOMIC DNA]</scope>
    <source>
        <strain evidence="1 2">DSM 108281</strain>
    </source>
</reference>